<dbReference type="PANTHER" id="PTHR47199:SF2">
    <property type="entry name" value="PHOTOSYSTEM II STABILITY_ASSEMBLY FACTOR HCF136, CHLOROPLASTIC"/>
    <property type="match status" value="1"/>
</dbReference>
<evidence type="ECO:0000259" key="4">
    <source>
        <dbReference type="Pfam" id="PF14870"/>
    </source>
</evidence>
<organism evidence="5 6">
    <name type="scientific">Bowmanella pacifica</name>
    <dbReference type="NCBI Taxonomy" id="502051"/>
    <lineage>
        <taxon>Bacteria</taxon>
        <taxon>Pseudomonadati</taxon>
        <taxon>Pseudomonadota</taxon>
        <taxon>Gammaproteobacteria</taxon>
        <taxon>Alteromonadales</taxon>
        <taxon>Alteromonadaceae</taxon>
        <taxon>Bowmanella</taxon>
    </lineage>
</organism>
<dbReference type="InterPro" id="IPR028203">
    <property type="entry name" value="PSII_CF48-like_dom"/>
</dbReference>
<accession>A0A917YTH8</accession>
<evidence type="ECO:0000256" key="1">
    <source>
        <dbReference type="ARBA" id="ARBA00022531"/>
    </source>
</evidence>
<reference evidence="5" key="2">
    <citation type="submission" date="2020-09" db="EMBL/GenBank/DDBJ databases">
        <authorList>
            <person name="Sun Q."/>
            <person name="Zhou Y."/>
        </authorList>
    </citation>
    <scope>NUCLEOTIDE SEQUENCE</scope>
    <source>
        <strain evidence="5">CGMCC 1.7086</strain>
    </source>
</reference>
<dbReference type="CDD" id="cd15482">
    <property type="entry name" value="Sialidase_non-viral"/>
    <property type="match status" value="1"/>
</dbReference>
<evidence type="ECO:0000256" key="2">
    <source>
        <dbReference type="ARBA" id="ARBA00023276"/>
    </source>
</evidence>
<dbReference type="InterPro" id="IPR015943">
    <property type="entry name" value="WD40/YVTN_repeat-like_dom_sf"/>
</dbReference>
<dbReference type="PANTHER" id="PTHR47199">
    <property type="entry name" value="PHOTOSYSTEM II STABILITY/ASSEMBLY FACTOR HCF136, CHLOROPLASTIC"/>
    <property type="match status" value="1"/>
</dbReference>
<comment type="caution">
    <text evidence="5">The sequence shown here is derived from an EMBL/GenBank/DDBJ whole genome shotgun (WGS) entry which is preliminary data.</text>
</comment>
<evidence type="ECO:0000313" key="6">
    <source>
        <dbReference type="Proteomes" id="UP000606935"/>
    </source>
</evidence>
<proteinExistence type="predicted"/>
<reference evidence="5" key="1">
    <citation type="journal article" date="2014" name="Int. J. Syst. Evol. Microbiol.">
        <title>Complete genome sequence of Corynebacterium casei LMG S-19264T (=DSM 44701T), isolated from a smear-ripened cheese.</title>
        <authorList>
            <consortium name="US DOE Joint Genome Institute (JGI-PGF)"/>
            <person name="Walter F."/>
            <person name="Albersmeier A."/>
            <person name="Kalinowski J."/>
            <person name="Ruckert C."/>
        </authorList>
    </citation>
    <scope>NUCLEOTIDE SEQUENCE</scope>
    <source>
        <strain evidence="5">CGMCC 1.7086</strain>
    </source>
</reference>
<dbReference type="GO" id="GO:0015979">
    <property type="term" value="P:photosynthesis"/>
    <property type="evidence" value="ECO:0007669"/>
    <property type="project" value="UniProtKB-KW"/>
</dbReference>
<dbReference type="Pfam" id="PF14870">
    <property type="entry name" value="PSII_BNR"/>
    <property type="match status" value="1"/>
</dbReference>
<feature type="chain" id="PRO_5037779760" evidence="3">
    <location>
        <begin position="23"/>
        <end position="343"/>
    </location>
</feature>
<dbReference type="AlphaFoldDB" id="A0A917YTH8"/>
<dbReference type="GO" id="GO:0009523">
    <property type="term" value="C:photosystem II"/>
    <property type="evidence" value="ECO:0007669"/>
    <property type="project" value="UniProtKB-KW"/>
</dbReference>
<keyword evidence="1" id="KW-0602">Photosynthesis</keyword>
<dbReference type="SUPFAM" id="SSF110296">
    <property type="entry name" value="Oligoxyloglucan reducing end-specific cellobiohydrolase"/>
    <property type="match status" value="1"/>
</dbReference>
<feature type="domain" description="Photosynthesis system II assembly factor Ycf48/Hcf136-like" evidence="4">
    <location>
        <begin position="97"/>
        <end position="168"/>
    </location>
</feature>
<evidence type="ECO:0000313" key="5">
    <source>
        <dbReference type="EMBL" id="GGO65625.1"/>
    </source>
</evidence>
<gene>
    <name evidence="5" type="ORF">GCM10010982_07870</name>
</gene>
<dbReference type="Gene3D" id="2.130.10.10">
    <property type="entry name" value="YVTN repeat-like/Quinoprotein amine dehydrogenase"/>
    <property type="match status" value="2"/>
</dbReference>
<protein>
    <submittedName>
        <fullName evidence="5">Oxidoreductase</fullName>
    </submittedName>
</protein>
<name>A0A917YTH8_9ALTE</name>
<keyword evidence="2" id="KW-0604">Photosystem II</keyword>
<keyword evidence="6" id="KW-1185">Reference proteome</keyword>
<dbReference type="Proteomes" id="UP000606935">
    <property type="component" value="Unassembled WGS sequence"/>
</dbReference>
<feature type="signal peptide" evidence="3">
    <location>
        <begin position="1"/>
        <end position="22"/>
    </location>
</feature>
<sequence length="343" mass="36928">MLKLSTLALSVLTLLCSAKVSALDWKVQSLPEAPSLRASSADFGQLWVAGTQGQVYKSLDAGDTWQAVAISSEAEGDIRDLQQFADGSVLAMTVGPGQSSRLYRSTDGGLDWQLWLQNEQAEGFFNSIDFWDQEHGLLLGDPVDGFYVVMKTSDGGKTWRRIPKQQLPVMLDKEAAFAASGNTLKIQDKNNVWIATGGFSASAYHSDDAGERWQRIALPIHRQGQTGGAYAIGLNGKNEVFVLGGDFQDRPGKYPNLAKLTAQGAKVIQAGERGLRTAMACINAICLATGKTGTDISYDHGASWQAFSEQGFYTLAANEQSFLGAGHDGRVGTLDISKFAPRP</sequence>
<dbReference type="RefSeq" id="WP_188690591.1">
    <property type="nucleotide sequence ID" value="NZ_BMLS01000001.1"/>
</dbReference>
<keyword evidence="3" id="KW-0732">Signal</keyword>
<evidence type="ECO:0000256" key="3">
    <source>
        <dbReference type="SAM" id="SignalP"/>
    </source>
</evidence>
<dbReference type="EMBL" id="BMLS01000001">
    <property type="protein sequence ID" value="GGO65625.1"/>
    <property type="molecule type" value="Genomic_DNA"/>
</dbReference>